<dbReference type="SUPFAM" id="SSF53756">
    <property type="entry name" value="UDP-Glycosyltransferase/glycogen phosphorylase"/>
    <property type="match status" value="1"/>
</dbReference>
<dbReference type="PANTHER" id="PTHR12526">
    <property type="entry name" value="GLYCOSYLTRANSFERASE"/>
    <property type="match status" value="1"/>
</dbReference>
<dbReference type="Gene3D" id="3.40.50.2000">
    <property type="entry name" value="Glycogen Phosphorylase B"/>
    <property type="match status" value="1"/>
</dbReference>
<dbReference type="InterPro" id="IPR001296">
    <property type="entry name" value="Glyco_trans_1"/>
</dbReference>
<feature type="domain" description="Glycosyl transferase family 1" evidence="1">
    <location>
        <begin position="188"/>
        <end position="349"/>
    </location>
</feature>
<dbReference type="Proteomes" id="UP001337305">
    <property type="component" value="Unassembled WGS sequence"/>
</dbReference>
<reference evidence="2 3" key="1">
    <citation type="submission" date="2022-09" db="EMBL/GenBank/DDBJ databases">
        <title>Genome sequencing of Flavivirga sp. MEBiC05379.</title>
        <authorList>
            <person name="Oh H.-M."/>
            <person name="Kwon K.K."/>
            <person name="Park M.J."/>
            <person name="Yang S.-H."/>
        </authorList>
    </citation>
    <scope>NUCLEOTIDE SEQUENCE [LARGE SCALE GENOMIC DNA]</scope>
    <source>
        <strain evidence="2 3">MEBiC05379</strain>
    </source>
</reference>
<accession>A0ABU7XN83</accession>
<sequence>MHFLTITDAPTLKRKNIYAAYAPYVYEMDIWFKYADKVTIISPTSYDRELLLSNFKKDLQVISTPSLNFTSFFNVLRSIIVFPIIIFRLISVMFKADHIHLRCPGNIGLLGCLIQVFFPSKIKTAKYAGNWNSKAKQPISYRFQKWLLANTLLTKNMTTLVYGNWQNQTRNIKPFFTATYTNSEIETPEVRNYTKALKFIFVGSLVKGKRPLLAIKIVEALHKKGKKVFLEVYGDGILNKELQKYIVNNELEEVVKLKGNRKRNVLKEIFKEAHFLILPSKSEGWPKAVAEAMFFGTIPIATPISCVPFMLDHGNRGILIKPNLELAVSNIEKELNDIDRLKKVSINASRWSQEYTLDTFEAEIIKLLKS</sequence>
<organism evidence="2 3">
    <name type="scientific">Flavivirga spongiicola</name>
    <dbReference type="NCBI Taxonomy" id="421621"/>
    <lineage>
        <taxon>Bacteria</taxon>
        <taxon>Pseudomonadati</taxon>
        <taxon>Bacteroidota</taxon>
        <taxon>Flavobacteriia</taxon>
        <taxon>Flavobacteriales</taxon>
        <taxon>Flavobacteriaceae</taxon>
        <taxon>Flavivirga</taxon>
    </lineage>
</organism>
<evidence type="ECO:0000313" key="3">
    <source>
        <dbReference type="Proteomes" id="UP001337305"/>
    </source>
</evidence>
<dbReference type="EMBL" id="JAODOP010000001">
    <property type="protein sequence ID" value="MEF3831973.1"/>
    <property type="molecule type" value="Genomic_DNA"/>
</dbReference>
<comment type="caution">
    <text evidence="2">The sequence shown here is derived from an EMBL/GenBank/DDBJ whole genome shotgun (WGS) entry which is preliminary data.</text>
</comment>
<evidence type="ECO:0000259" key="1">
    <source>
        <dbReference type="Pfam" id="PF00534"/>
    </source>
</evidence>
<dbReference type="PANTHER" id="PTHR12526:SF630">
    <property type="entry name" value="GLYCOSYLTRANSFERASE"/>
    <property type="match status" value="1"/>
</dbReference>
<gene>
    <name evidence="2" type="ORF">N1F79_02420</name>
</gene>
<evidence type="ECO:0000313" key="2">
    <source>
        <dbReference type="EMBL" id="MEF3831973.1"/>
    </source>
</evidence>
<dbReference type="CDD" id="cd03801">
    <property type="entry name" value="GT4_PimA-like"/>
    <property type="match status" value="1"/>
</dbReference>
<keyword evidence="3" id="KW-1185">Reference proteome</keyword>
<dbReference type="RefSeq" id="WP_303308969.1">
    <property type="nucleotide sequence ID" value="NZ_JAODOP010000001.1"/>
</dbReference>
<dbReference type="Pfam" id="PF00534">
    <property type="entry name" value="Glycos_transf_1"/>
    <property type="match status" value="1"/>
</dbReference>
<protein>
    <submittedName>
        <fullName evidence="2">Glycosyltransferase family 4 protein</fullName>
    </submittedName>
</protein>
<name>A0ABU7XN83_9FLAO</name>
<proteinExistence type="predicted"/>